<proteinExistence type="predicted"/>
<accession>A0A194VCQ9</accession>
<dbReference type="OrthoDB" id="10630669at2759"/>
<dbReference type="AlphaFoldDB" id="A0A194VCQ9"/>
<feature type="region of interest" description="Disordered" evidence="1">
    <location>
        <begin position="418"/>
        <end position="488"/>
    </location>
</feature>
<dbReference type="Proteomes" id="UP000078576">
    <property type="component" value="Unassembled WGS sequence"/>
</dbReference>
<dbReference type="EMBL" id="KN714786">
    <property type="protein sequence ID" value="KUI61770.1"/>
    <property type="molecule type" value="Genomic_DNA"/>
</dbReference>
<gene>
    <name evidence="2" type="ORF">VP1G_08917</name>
</gene>
<feature type="region of interest" description="Disordered" evidence="1">
    <location>
        <begin position="249"/>
        <end position="279"/>
    </location>
</feature>
<organism evidence="2 3">
    <name type="scientific">Cytospora mali</name>
    <name type="common">Apple Valsa canker fungus</name>
    <name type="synonym">Valsa mali</name>
    <dbReference type="NCBI Taxonomy" id="578113"/>
    <lineage>
        <taxon>Eukaryota</taxon>
        <taxon>Fungi</taxon>
        <taxon>Dikarya</taxon>
        <taxon>Ascomycota</taxon>
        <taxon>Pezizomycotina</taxon>
        <taxon>Sordariomycetes</taxon>
        <taxon>Sordariomycetidae</taxon>
        <taxon>Diaporthales</taxon>
        <taxon>Cytosporaceae</taxon>
        <taxon>Cytospora</taxon>
    </lineage>
</organism>
<evidence type="ECO:0000256" key="1">
    <source>
        <dbReference type="SAM" id="MobiDB-lite"/>
    </source>
</evidence>
<feature type="compositionally biased region" description="Basic and acidic residues" evidence="1">
    <location>
        <begin position="418"/>
        <end position="429"/>
    </location>
</feature>
<reference evidence="3" key="1">
    <citation type="submission" date="2014-12" db="EMBL/GenBank/DDBJ databases">
        <title>Genome Sequence of Valsa Canker Pathogens Uncovers a Specific Adaption of Colonization on Woody Bark.</title>
        <authorList>
            <person name="Yin Z."/>
            <person name="Liu H."/>
            <person name="Gao X."/>
            <person name="Li Z."/>
            <person name="Song N."/>
            <person name="Ke X."/>
            <person name="Dai Q."/>
            <person name="Wu Y."/>
            <person name="Sun Y."/>
            <person name="Xu J.-R."/>
            <person name="Kang Z.K."/>
            <person name="Wang L."/>
            <person name="Huang L."/>
        </authorList>
    </citation>
    <scope>NUCLEOTIDE SEQUENCE [LARGE SCALE GENOMIC DNA]</scope>
    <source>
        <strain evidence="3">SXYL134</strain>
    </source>
</reference>
<protein>
    <submittedName>
        <fullName evidence="2">Uncharacterized protein</fullName>
    </submittedName>
</protein>
<keyword evidence="3" id="KW-1185">Reference proteome</keyword>
<sequence length="488" mass="56871">MEPPKFTEIPIRVESYQGSWYWTDEVSTCEFNENRWNTTFVDYGNGVTWHRRSALKKRLFNELLNVLPRPDTKSEFPRRERGFWTITERSVRDHDDYIELFRFGSLLLELKVDTYQGPVHFGTTDAVNILVHVCEGLYRDEFGAHFKYIPIRGEIIFKELFDIDNIIPYNSNVPARRGPPLRPKIWRTCDHARRIEWRISKNLNRCNILDELENEAQLHPKPTMSRPVSNAQNSMTAKESVEMCLEPSNMRDGSELISDQSSNYRGSRDKYQTPPPFKRSRKYDLDFICNSDQNSEQEREEEELATAMYLEAAARTCKGQDIQEHHSPDRRNQIEYYDPMNNHTSTHSGEGTRVAAGHYVPSPAEYEAPSSQFREMNEFDSSISDEDYSDGVYDIRVPESERSCYDEEQNLLTRRNRIESGTRSQHPDEYCVSDLSHNSEDLYDTDDISALTVDDARDRNRGYFRPSPPSPASPEYDNPALDYGQKAR</sequence>
<name>A0A194VCQ9_CYTMA</name>
<evidence type="ECO:0000313" key="3">
    <source>
        <dbReference type="Proteomes" id="UP000078576"/>
    </source>
</evidence>
<evidence type="ECO:0000313" key="2">
    <source>
        <dbReference type="EMBL" id="KUI61770.1"/>
    </source>
</evidence>